<comment type="cofactor">
    <cofactor evidence="5">
        <name>Fe(2+)</name>
        <dbReference type="ChEBI" id="CHEBI:29033"/>
    </cofactor>
</comment>
<proteinExistence type="inferred from homology"/>
<sequence>MNTHICPSILNANFDDLENEILKIADVSDYLHLDIMDNKFVPNFTFDFARAEKIIANSPISVDSHLMVLEPEIWAPKYAAAGSASVTFHFEATKHINQTIEAIRSNGSKVGLAIKPNTSLEEVIDYLPAIDMLLIMTVEPGFGGQSFMEDQMPKVHRSRQAIAKLAPKEILLQVDGGISDQTIQTAARAGADCFVAGSAVYKSTDPKQMVINLRNLAQDIVN</sequence>
<comment type="similarity">
    <text evidence="6">Belongs to the ribulose-phosphate 3-epimerase family.</text>
</comment>
<dbReference type="InterPro" id="IPR026019">
    <property type="entry name" value="Ribul_P_3_epim"/>
</dbReference>
<dbReference type="PROSITE" id="PS01085">
    <property type="entry name" value="RIBUL_P_3_EPIMER_1"/>
    <property type="match status" value="1"/>
</dbReference>
<evidence type="ECO:0000256" key="6">
    <source>
        <dbReference type="ARBA" id="ARBA00009541"/>
    </source>
</evidence>
<dbReference type="InterPro" id="IPR013785">
    <property type="entry name" value="Aldolase_TIM"/>
</dbReference>
<evidence type="ECO:0000256" key="4">
    <source>
        <dbReference type="ARBA" id="ARBA00001947"/>
    </source>
</evidence>
<evidence type="ECO:0000256" key="8">
    <source>
        <dbReference type="ARBA" id="ARBA00022723"/>
    </source>
</evidence>
<dbReference type="EMBL" id="CAESAM010000003">
    <property type="protein sequence ID" value="CAB4332191.1"/>
    <property type="molecule type" value="Genomic_DNA"/>
</dbReference>
<dbReference type="PIRSF" id="PIRSF001461">
    <property type="entry name" value="RPE"/>
    <property type="match status" value="1"/>
</dbReference>
<dbReference type="HAMAP" id="MF_02227">
    <property type="entry name" value="RPE"/>
    <property type="match status" value="1"/>
</dbReference>
<comment type="cofactor">
    <cofactor evidence="3">
        <name>Co(2+)</name>
        <dbReference type="ChEBI" id="CHEBI:48828"/>
    </cofactor>
</comment>
<keyword evidence="9" id="KW-0413">Isomerase</keyword>
<comment type="catalytic activity">
    <reaction evidence="1">
        <text>D-ribulose 5-phosphate = D-xylulose 5-phosphate</text>
        <dbReference type="Rhea" id="RHEA:13677"/>
        <dbReference type="ChEBI" id="CHEBI:57737"/>
        <dbReference type="ChEBI" id="CHEBI:58121"/>
        <dbReference type="EC" id="5.1.3.1"/>
    </reaction>
</comment>
<organism evidence="10">
    <name type="scientific">freshwater metagenome</name>
    <dbReference type="NCBI Taxonomy" id="449393"/>
    <lineage>
        <taxon>unclassified sequences</taxon>
        <taxon>metagenomes</taxon>
        <taxon>ecological metagenomes</taxon>
    </lineage>
</organism>
<dbReference type="Pfam" id="PF00834">
    <property type="entry name" value="Ribul_P_3_epim"/>
    <property type="match status" value="1"/>
</dbReference>
<dbReference type="NCBIfam" id="NF004076">
    <property type="entry name" value="PRK05581.1-4"/>
    <property type="match status" value="1"/>
</dbReference>
<dbReference type="InterPro" id="IPR011060">
    <property type="entry name" value="RibuloseP-bd_barrel"/>
</dbReference>
<dbReference type="GO" id="GO:0006098">
    <property type="term" value="P:pentose-phosphate shunt"/>
    <property type="evidence" value="ECO:0007669"/>
    <property type="project" value="InterPro"/>
</dbReference>
<protein>
    <recommendedName>
        <fullName evidence="7">ribulose-phosphate 3-epimerase</fullName>
        <ecNumber evidence="7">5.1.3.1</ecNumber>
    </recommendedName>
</protein>
<evidence type="ECO:0000256" key="7">
    <source>
        <dbReference type="ARBA" id="ARBA00013188"/>
    </source>
</evidence>
<dbReference type="InterPro" id="IPR000056">
    <property type="entry name" value="Ribul_P_3_epim-like"/>
</dbReference>
<dbReference type="CDD" id="cd00429">
    <property type="entry name" value="RPE"/>
    <property type="match status" value="1"/>
</dbReference>
<dbReference type="AlphaFoldDB" id="A0A6J5YPH8"/>
<name>A0A6J5YPH8_9ZZZZ</name>
<dbReference type="PANTHER" id="PTHR11749">
    <property type="entry name" value="RIBULOSE-5-PHOSPHATE-3-EPIMERASE"/>
    <property type="match status" value="1"/>
</dbReference>
<comment type="cofactor">
    <cofactor evidence="2">
        <name>Mn(2+)</name>
        <dbReference type="ChEBI" id="CHEBI:29035"/>
    </cofactor>
</comment>
<dbReference type="GO" id="GO:0046872">
    <property type="term" value="F:metal ion binding"/>
    <property type="evidence" value="ECO:0007669"/>
    <property type="project" value="UniProtKB-KW"/>
</dbReference>
<comment type="cofactor">
    <cofactor evidence="4">
        <name>Zn(2+)</name>
        <dbReference type="ChEBI" id="CHEBI:29105"/>
    </cofactor>
</comment>
<keyword evidence="8" id="KW-0479">Metal-binding</keyword>
<evidence type="ECO:0000256" key="1">
    <source>
        <dbReference type="ARBA" id="ARBA00001782"/>
    </source>
</evidence>
<reference evidence="10" key="1">
    <citation type="submission" date="2020-05" db="EMBL/GenBank/DDBJ databases">
        <authorList>
            <person name="Chiriac C."/>
            <person name="Salcher M."/>
            <person name="Ghai R."/>
            <person name="Kavagutti S V."/>
        </authorList>
    </citation>
    <scope>NUCLEOTIDE SEQUENCE</scope>
</reference>
<gene>
    <name evidence="10" type="ORF">UFOPK4171_00079</name>
</gene>
<dbReference type="SUPFAM" id="SSF51366">
    <property type="entry name" value="Ribulose-phoshate binding barrel"/>
    <property type="match status" value="1"/>
</dbReference>
<dbReference type="Gene3D" id="3.20.20.70">
    <property type="entry name" value="Aldolase class I"/>
    <property type="match status" value="1"/>
</dbReference>
<dbReference type="GO" id="GO:0005737">
    <property type="term" value="C:cytoplasm"/>
    <property type="evidence" value="ECO:0007669"/>
    <property type="project" value="UniProtKB-ARBA"/>
</dbReference>
<dbReference type="NCBIfam" id="TIGR01163">
    <property type="entry name" value="rpe"/>
    <property type="match status" value="1"/>
</dbReference>
<accession>A0A6J5YPH8</accession>
<dbReference type="EC" id="5.1.3.1" evidence="7"/>
<evidence type="ECO:0000256" key="3">
    <source>
        <dbReference type="ARBA" id="ARBA00001941"/>
    </source>
</evidence>
<evidence type="ECO:0000256" key="5">
    <source>
        <dbReference type="ARBA" id="ARBA00001954"/>
    </source>
</evidence>
<evidence type="ECO:0000256" key="2">
    <source>
        <dbReference type="ARBA" id="ARBA00001936"/>
    </source>
</evidence>
<evidence type="ECO:0000313" key="10">
    <source>
        <dbReference type="EMBL" id="CAB4332191.1"/>
    </source>
</evidence>
<dbReference type="PROSITE" id="PS01086">
    <property type="entry name" value="RIBUL_P_3_EPIMER_2"/>
    <property type="match status" value="1"/>
</dbReference>
<evidence type="ECO:0000256" key="9">
    <source>
        <dbReference type="ARBA" id="ARBA00023235"/>
    </source>
</evidence>
<dbReference type="FunFam" id="3.20.20.70:FF:000004">
    <property type="entry name" value="Ribulose-phosphate 3-epimerase"/>
    <property type="match status" value="1"/>
</dbReference>
<dbReference type="GO" id="GO:0005975">
    <property type="term" value="P:carbohydrate metabolic process"/>
    <property type="evidence" value="ECO:0007669"/>
    <property type="project" value="InterPro"/>
</dbReference>
<dbReference type="GO" id="GO:0004750">
    <property type="term" value="F:D-ribulose-phosphate 3-epimerase activity"/>
    <property type="evidence" value="ECO:0007669"/>
    <property type="project" value="UniProtKB-EC"/>
</dbReference>